<evidence type="ECO:0000313" key="2">
    <source>
        <dbReference type="Proteomes" id="UP001151760"/>
    </source>
</evidence>
<keyword evidence="2" id="KW-1185">Reference proteome</keyword>
<name>A0ABQ5C004_9ASTR</name>
<comment type="caution">
    <text evidence="1">The sequence shown here is derived from an EMBL/GenBank/DDBJ whole genome shotgun (WGS) entry which is preliminary data.</text>
</comment>
<organism evidence="1 2">
    <name type="scientific">Tanacetum coccineum</name>
    <dbReference type="NCBI Taxonomy" id="301880"/>
    <lineage>
        <taxon>Eukaryota</taxon>
        <taxon>Viridiplantae</taxon>
        <taxon>Streptophyta</taxon>
        <taxon>Embryophyta</taxon>
        <taxon>Tracheophyta</taxon>
        <taxon>Spermatophyta</taxon>
        <taxon>Magnoliopsida</taxon>
        <taxon>eudicotyledons</taxon>
        <taxon>Gunneridae</taxon>
        <taxon>Pentapetalae</taxon>
        <taxon>asterids</taxon>
        <taxon>campanulids</taxon>
        <taxon>Asterales</taxon>
        <taxon>Asteraceae</taxon>
        <taxon>Asteroideae</taxon>
        <taxon>Anthemideae</taxon>
        <taxon>Anthemidinae</taxon>
        <taxon>Tanacetum</taxon>
    </lineage>
</organism>
<proteinExistence type="predicted"/>
<evidence type="ECO:0000313" key="1">
    <source>
        <dbReference type="EMBL" id="GJT19362.1"/>
    </source>
</evidence>
<reference evidence="1" key="2">
    <citation type="submission" date="2022-01" db="EMBL/GenBank/DDBJ databases">
        <authorList>
            <person name="Yamashiro T."/>
            <person name="Shiraishi A."/>
            <person name="Satake H."/>
            <person name="Nakayama K."/>
        </authorList>
    </citation>
    <scope>NUCLEOTIDE SEQUENCE</scope>
</reference>
<gene>
    <name evidence="1" type="ORF">Tco_0878068</name>
</gene>
<accession>A0ABQ5C004</accession>
<protein>
    <submittedName>
        <fullName evidence="1">Uncharacterized protein</fullName>
    </submittedName>
</protein>
<sequence length="119" mass="13923">MVNLRGFYYMQRISRLVRALNLMPYSLWLDRVYEGENTPSCLARSAITFNLGPNFKITADYNHYDEVELKELPPHLEYAFLEGNDKLPVIIAKDLKVEEKAALLRFSSPKASHRDWKLF</sequence>
<dbReference type="Proteomes" id="UP001151760">
    <property type="component" value="Unassembled WGS sequence"/>
</dbReference>
<dbReference type="EMBL" id="BQNB010013711">
    <property type="protein sequence ID" value="GJT19362.1"/>
    <property type="molecule type" value="Genomic_DNA"/>
</dbReference>
<reference evidence="1" key="1">
    <citation type="journal article" date="2022" name="Int. J. Mol. Sci.">
        <title>Draft Genome of Tanacetum Coccineum: Genomic Comparison of Closely Related Tanacetum-Family Plants.</title>
        <authorList>
            <person name="Yamashiro T."/>
            <person name="Shiraishi A."/>
            <person name="Nakayama K."/>
            <person name="Satake H."/>
        </authorList>
    </citation>
    <scope>NUCLEOTIDE SEQUENCE</scope>
</reference>